<dbReference type="PROSITE" id="PS51450">
    <property type="entry name" value="LRR"/>
    <property type="match status" value="1"/>
</dbReference>
<evidence type="ECO:0000256" key="4">
    <source>
        <dbReference type="ARBA" id="ARBA00022737"/>
    </source>
</evidence>
<evidence type="ECO:0000256" key="3">
    <source>
        <dbReference type="ARBA" id="ARBA00022728"/>
    </source>
</evidence>
<dbReference type="InterPro" id="IPR032675">
    <property type="entry name" value="LRR_dom_sf"/>
</dbReference>
<dbReference type="RefSeq" id="XP_026234923.1">
    <property type="nucleotide sequence ID" value="XM_026379138.1"/>
</dbReference>
<reference evidence="12" key="1">
    <citation type="submission" date="2021-04" db="EMBL/GenBank/DDBJ databases">
        <authorList>
            <consortium name="Wellcome Sanger Institute Data Sharing"/>
        </authorList>
    </citation>
    <scope>NUCLEOTIDE SEQUENCE [LARGE SCALE GENOMIC DNA]</scope>
</reference>
<reference evidence="12" key="2">
    <citation type="submission" date="2025-08" db="UniProtKB">
        <authorList>
            <consortium name="Ensembl"/>
        </authorList>
    </citation>
    <scope>IDENTIFICATION</scope>
</reference>
<dbReference type="Gene3D" id="3.80.10.10">
    <property type="entry name" value="Ribonuclease Inhibitor"/>
    <property type="match status" value="1"/>
</dbReference>
<dbReference type="GO" id="GO:0005686">
    <property type="term" value="C:U2 snRNP"/>
    <property type="evidence" value="ECO:0007669"/>
    <property type="project" value="TreeGrafter"/>
</dbReference>
<dbReference type="GeneID" id="113174925"/>
<comment type="function">
    <text evidence="8">Involved in pre-mRNA splicing as component of the spliceosome. Associated with sn-RNP U2, where it contributes to the binding of stem loop IV of U2 snRNA.</text>
</comment>
<proteinExistence type="inferred from homology"/>
<dbReference type="STRING" id="64144.ENSATEP00000016610"/>
<keyword evidence="3" id="KW-0507">mRNA processing</keyword>
<evidence type="ECO:0000256" key="2">
    <source>
        <dbReference type="ARBA" id="ARBA00022614"/>
    </source>
</evidence>
<evidence type="ECO:0000256" key="6">
    <source>
        <dbReference type="ARBA" id="ARBA00023242"/>
    </source>
</evidence>
<dbReference type="Ensembl" id="ENSATET00000016893.3">
    <property type="protein sequence ID" value="ENSATEP00000016610.3"/>
    <property type="gene ID" value="ENSATEG00000011541.3"/>
</dbReference>
<keyword evidence="5" id="KW-0508">mRNA splicing</keyword>
<evidence type="ECO:0000256" key="10">
    <source>
        <dbReference type="SAM" id="MobiDB-lite"/>
    </source>
</evidence>
<evidence type="ECO:0000313" key="12">
    <source>
        <dbReference type="Ensembl" id="ENSATEP00000016610.3"/>
    </source>
</evidence>
<dbReference type="InterPro" id="IPR001611">
    <property type="entry name" value="Leu-rich_rpt"/>
</dbReference>
<protein>
    <recommendedName>
        <fullName evidence="11">U2A'/phosphoprotein 32 family A C-terminal domain-containing protein</fullName>
    </recommendedName>
</protein>
<evidence type="ECO:0000313" key="13">
    <source>
        <dbReference type="Proteomes" id="UP000265040"/>
    </source>
</evidence>
<comment type="similarity">
    <text evidence="7">Belongs to the U2 small nuclear ribonucleoprotein A family.</text>
</comment>
<keyword evidence="2" id="KW-0433">Leucine-rich repeat</keyword>
<dbReference type="SMART" id="SM00446">
    <property type="entry name" value="LRRcap"/>
    <property type="match status" value="1"/>
</dbReference>
<dbReference type="Proteomes" id="UP000265040">
    <property type="component" value="Chromosome 3"/>
</dbReference>
<reference evidence="12" key="3">
    <citation type="submission" date="2025-09" db="UniProtKB">
        <authorList>
            <consortium name="Ensembl"/>
        </authorList>
    </citation>
    <scope>IDENTIFICATION</scope>
</reference>
<feature type="compositionally biased region" description="Acidic residues" evidence="10">
    <location>
        <begin position="265"/>
        <end position="279"/>
    </location>
</feature>
<name>A0A3Q1I8U5_ANATE</name>
<dbReference type="GO" id="GO:0005681">
    <property type="term" value="C:spliceosomal complex"/>
    <property type="evidence" value="ECO:0007669"/>
    <property type="project" value="UniProtKB-KW"/>
</dbReference>
<dbReference type="InterPro" id="IPR003603">
    <property type="entry name" value="U2A'_phosphoprotein32A_C"/>
</dbReference>
<feature type="region of interest" description="Disordered" evidence="10">
    <location>
        <begin position="230"/>
        <end position="287"/>
    </location>
</feature>
<dbReference type="AlphaFoldDB" id="A0A3Q1I8U5"/>
<keyword evidence="13" id="KW-1185">Reference proteome</keyword>
<comment type="subcellular location">
    <subcellularLocation>
        <location evidence="1">Nucleus</location>
    </subcellularLocation>
</comment>
<evidence type="ECO:0000256" key="9">
    <source>
        <dbReference type="ARBA" id="ARBA00062740"/>
    </source>
</evidence>
<dbReference type="InterPro" id="IPR044640">
    <property type="entry name" value="RU2A"/>
</dbReference>
<comment type="subunit">
    <text evidence="9">Identified in the spliceosome B complex. Identified in the spliceosome C complex. Found in a pre-mRNA splicing complex with SFRS4, SFRS5, SNRNP70, SNRPA1, SRRM1 and SRRM2. Found in a pre-mRNA exonic splicing enhancer (ESE) complex with SNRNP70, SNRPA1, SRRM1 and TRA2B. Contributes to the binding of stem loop IV of U2 snRNA with SNRPB2.</text>
</comment>
<gene>
    <name evidence="12" type="primary">SNRPA1</name>
</gene>
<dbReference type="Pfam" id="PF14580">
    <property type="entry name" value="LRR_9"/>
    <property type="match status" value="1"/>
</dbReference>
<dbReference type="FunFam" id="3.80.10.10:FF:000026">
    <property type="entry name" value="U2 small nuclear ribonucleoprotein A"/>
    <property type="match status" value="1"/>
</dbReference>
<dbReference type="GO" id="GO:0000398">
    <property type="term" value="P:mRNA splicing, via spliceosome"/>
    <property type="evidence" value="ECO:0007669"/>
    <property type="project" value="InterPro"/>
</dbReference>
<accession>A0A3Q1I8U5</accession>
<evidence type="ECO:0000259" key="11">
    <source>
        <dbReference type="SMART" id="SM00446"/>
    </source>
</evidence>
<dbReference type="GO" id="GO:0030620">
    <property type="term" value="F:U2 snRNA binding"/>
    <property type="evidence" value="ECO:0007669"/>
    <property type="project" value="InterPro"/>
</dbReference>
<organism evidence="12 13">
    <name type="scientific">Anabas testudineus</name>
    <name type="common">Climbing perch</name>
    <name type="synonym">Anthias testudineus</name>
    <dbReference type="NCBI Taxonomy" id="64144"/>
    <lineage>
        <taxon>Eukaryota</taxon>
        <taxon>Metazoa</taxon>
        <taxon>Chordata</taxon>
        <taxon>Craniata</taxon>
        <taxon>Vertebrata</taxon>
        <taxon>Euteleostomi</taxon>
        <taxon>Actinopterygii</taxon>
        <taxon>Neopterygii</taxon>
        <taxon>Teleostei</taxon>
        <taxon>Neoteleostei</taxon>
        <taxon>Acanthomorphata</taxon>
        <taxon>Anabantaria</taxon>
        <taxon>Anabantiformes</taxon>
        <taxon>Anabantoidei</taxon>
        <taxon>Anabantidae</taxon>
        <taxon>Anabas</taxon>
    </lineage>
</organism>
<keyword evidence="6" id="KW-0539">Nucleus</keyword>
<evidence type="ECO:0000256" key="1">
    <source>
        <dbReference type="ARBA" id="ARBA00004123"/>
    </source>
</evidence>
<keyword evidence="4" id="KW-0677">Repeat</keyword>
<evidence type="ECO:0000256" key="8">
    <source>
        <dbReference type="ARBA" id="ARBA00056565"/>
    </source>
</evidence>
<feature type="domain" description="U2A'/phosphoprotein 32 family A C-terminal" evidence="11">
    <location>
        <begin position="128"/>
        <end position="146"/>
    </location>
</feature>
<evidence type="ECO:0000256" key="7">
    <source>
        <dbReference type="ARBA" id="ARBA00024196"/>
    </source>
</evidence>
<dbReference type="SUPFAM" id="SSF52058">
    <property type="entry name" value="L domain-like"/>
    <property type="match status" value="1"/>
</dbReference>
<dbReference type="PANTHER" id="PTHR10552">
    <property type="entry name" value="U2 SMALL NUCLEAR RIBONUCLEOPROTEIN A"/>
    <property type="match status" value="1"/>
</dbReference>
<keyword evidence="3" id="KW-0747">Spliceosome</keyword>
<dbReference type="PANTHER" id="PTHR10552:SF6">
    <property type="entry name" value="U2 SMALL NUCLEAR RIBONUCLEOPROTEIN A"/>
    <property type="match status" value="1"/>
</dbReference>
<sequence length="287" mass="32253">MVKLSAELIEQAAQYTNPVRDRELDLRGYKIPVLENLGATLDQFDTIDFSDNEVRKLDGFPLLKRLKTLLMNNNRICRMGENLERSLPSLSELVLTNNNIQELGDLDPLASVKTLTLLSLLRNPVTNKKHYRLYVINKIPQIRVLDFQKVKLKERQEAEKMFKGKRGAQLAKDIAKRTKTFTPGAAPQIEKMRTGPSQAEVEAIKNAIANASSLAEVERLKGMLQAGQIPGRDLRQGTPAMVEDEEEDEGETAHMDADTCGVAGEEMDEREEEDDEDMEKESQVNGS</sequence>
<evidence type="ECO:0000256" key="5">
    <source>
        <dbReference type="ARBA" id="ARBA00023187"/>
    </source>
</evidence>
<dbReference type="GeneTree" id="ENSGT00940000153289"/>